<dbReference type="FunFam" id="3.90.640.10:FF:000039">
    <property type="entry name" value="Hsp70 family chaperone Lhs1/Orp150"/>
    <property type="match status" value="1"/>
</dbReference>
<dbReference type="PANTHER" id="PTHR45639:SF3">
    <property type="entry name" value="HYPOXIA UP-REGULATED PROTEIN 1"/>
    <property type="match status" value="1"/>
</dbReference>
<organism evidence="6 7">
    <name type="scientific">Uncinula necator</name>
    <name type="common">Grape powdery mildew</name>
    <dbReference type="NCBI Taxonomy" id="52586"/>
    <lineage>
        <taxon>Eukaryota</taxon>
        <taxon>Fungi</taxon>
        <taxon>Dikarya</taxon>
        <taxon>Ascomycota</taxon>
        <taxon>Pezizomycotina</taxon>
        <taxon>Leotiomycetes</taxon>
        <taxon>Erysiphales</taxon>
        <taxon>Erysiphaceae</taxon>
        <taxon>Erysiphe</taxon>
    </lineage>
</organism>
<protein>
    <submittedName>
        <fullName evidence="6">Putative heat shock protein 70-like protein</fullName>
    </submittedName>
</protein>
<feature type="compositionally biased region" description="Polar residues" evidence="4">
    <location>
        <begin position="806"/>
        <end position="815"/>
    </location>
</feature>
<feature type="compositionally biased region" description="Low complexity" evidence="4">
    <location>
        <begin position="610"/>
        <end position="633"/>
    </location>
</feature>
<gene>
    <name evidence="6" type="ORF">EV44_g0053</name>
</gene>
<dbReference type="SUPFAM" id="SSF100934">
    <property type="entry name" value="Heat shock protein 70kD (HSP70), C-terminal subdomain"/>
    <property type="match status" value="1"/>
</dbReference>
<feature type="chain" id="PRO_5002079848" evidence="5">
    <location>
        <begin position="25"/>
        <end position="1002"/>
    </location>
</feature>
<keyword evidence="7" id="KW-1185">Reference proteome</keyword>
<dbReference type="Proteomes" id="UP000030854">
    <property type="component" value="Unassembled WGS sequence"/>
</dbReference>
<dbReference type="PANTHER" id="PTHR45639">
    <property type="entry name" value="HSC70CB, ISOFORM G-RELATED"/>
    <property type="match status" value="1"/>
</dbReference>
<dbReference type="GO" id="GO:0005524">
    <property type="term" value="F:ATP binding"/>
    <property type="evidence" value="ECO:0007669"/>
    <property type="project" value="UniProtKB-KW"/>
</dbReference>
<dbReference type="CDD" id="cd10230">
    <property type="entry name" value="ASKHA_NBD_HSP70_HYOU1"/>
    <property type="match status" value="1"/>
</dbReference>
<dbReference type="FunFam" id="1.20.1270.10:FF:000002">
    <property type="entry name" value="Heat shock 70 kDa protein 4"/>
    <property type="match status" value="1"/>
</dbReference>
<keyword evidence="2" id="KW-0067">ATP-binding</keyword>
<dbReference type="Gene3D" id="3.30.30.30">
    <property type="match status" value="1"/>
</dbReference>
<dbReference type="Pfam" id="PF00012">
    <property type="entry name" value="HSP70"/>
    <property type="match status" value="2"/>
</dbReference>
<reference evidence="6 7" key="1">
    <citation type="journal article" date="2014" name="BMC Genomics">
        <title>Adaptive genomic structural variation in the grape powdery mildew pathogen, Erysiphe necator.</title>
        <authorList>
            <person name="Jones L."/>
            <person name="Riaz S."/>
            <person name="Morales-Cruz A."/>
            <person name="Amrine K.C."/>
            <person name="McGuire B."/>
            <person name="Gubler W.D."/>
            <person name="Walker M.A."/>
            <person name="Cantu D."/>
        </authorList>
    </citation>
    <scope>NUCLEOTIDE SEQUENCE [LARGE SCALE GENOMIC DNA]</scope>
    <source>
        <strain evidence="7">c</strain>
    </source>
</reference>
<feature type="compositionally biased region" description="Low complexity" evidence="4">
    <location>
        <begin position="835"/>
        <end position="848"/>
    </location>
</feature>
<evidence type="ECO:0000256" key="4">
    <source>
        <dbReference type="SAM" id="MobiDB-lite"/>
    </source>
</evidence>
<feature type="compositionally biased region" description="Basic and acidic residues" evidence="4">
    <location>
        <begin position="926"/>
        <end position="939"/>
    </location>
</feature>
<dbReference type="Gene3D" id="1.20.1270.10">
    <property type="match status" value="1"/>
</dbReference>
<feature type="signal peptide" evidence="5">
    <location>
        <begin position="1"/>
        <end position="24"/>
    </location>
</feature>
<feature type="region of interest" description="Disordered" evidence="4">
    <location>
        <begin position="803"/>
        <end position="848"/>
    </location>
</feature>
<dbReference type="FunFam" id="3.30.420.40:FF:000171">
    <property type="entry name" value="Heat shock 70 kDa protein 4"/>
    <property type="match status" value="1"/>
</dbReference>
<accession>A0A0B1P9L0</accession>
<dbReference type="Gene3D" id="3.90.640.10">
    <property type="entry name" value="Actin, Chain A, domain 4"/>
    <property type="match status" value="1"/>
</dbReference>
<dbReference type="InterPro" id="IPR013126">
    <property type="entry name" value="Hsp_70_fam"/>
</dbReference>
<keyword evidence="1" id="KW-0547">Nucleotide-binding</keyword>
<evidence type="ECO:0000256" key="5">
    <source>
        <dbReference type="SAM" id="SignalP"/>
    </source>
</evidence>
<dbReference type="InterPro" id="IPR043129">
    <property type="entry name" value="ATPase_NBD"/>
</dbReference>
<dbReference type="OMA" id="SRTPMIQ"/>
<dbReference type="AlphaFoldDB" id="A0A0B1P9L0"/>
<feature type="region of interest" description="Disordered" evidence="4">
    <location>
        <begin position="603"/>
        <end position="642"/>
    </location>
</feature>
<dbReference type="Gene3D" id="3.30.420.40">
    <property type="match status" value="2"/>
</dbReference>
<feature type="region of interest" description="Disordered" evidence="4">
    <location>
        <begin position="919"/>
        <end position="1002"/>
    </location>
</feature>
<dbReference type="HOGENOM" id="CLU_005965_5_0_1"/>
<sequence length="1002" mass="111614">MFYNPSLAILCLIYSFNFLSLAASAVIGIDLGTEYIKATIVKPGIPLDIVLTKDSRRKELSAIAFKPEKNLKSGKFPERVYGSDAMALASRFPGDVYPNLKVLLGHGTENSIVKEYALRHPKLKVETQNVKGTAAFKSEAFLAEEISWTVEEILAMELQNVQKNAQALAGKGSSIKDCVITIPPFYTIEEKRAILLAANLAGLHVLELISDGLAVGINYATTRTFSNINNGGKAETHLIFDMGAGSTKASVLKFQGRTVKDIGRFNKTIQEIKVLGNGWDRTLGGNLFNSLIVNDMVTQFMTSPAAKKKSINAHALKNDGKVMAKLEKEAEKSRQILSANANTQTFFEGLYEDIDFKYKITRVEFEKMAEAHVGRISQAIQKALDAAGLRIKDLDSVILHGGASRTPFVQRELERFIGDVNKLKTNVNSDESAVFGAGFRGATLSPSFRVKEIRVYDCMNYPSGVKWTNVHGKIQHQGLWKAASYFGDEKRYEFKNQDDPFALTFYQRIPLTENLSSGTSDHETLIVTTQNLTNSVTYLKEKHGCLPVDITVRLSAQILADSGEVLISKLVAGCEVEASEKESMVDSVKGLFGFGKKDQLPISDGEISESATTTPKTSEITSTLTTESVSSPSKDATQKSTKTRKVTEIIHLNYMTEIKGRPQLPASEISRMKERLAAFSSSDNLRRLRDEALNQLESFTYKVRDLLDEPDFIAASTEQERTTIESKSKDTSDWIYSGGTEASREEFRERLQDLQEAISPIEFRKTETVNRPAKILSMQSALKETKQLILTITEQIANDTKEHTVTDLTSQSLKPTESPSVEELVSPEEQKKKSTTTPTPQSASEPPAYTEADLITLQRLFDEYSSWLEEKLVNQEKLKVNENPVLICNDLEEKTKSLQEANIRLLVKNMQRLSKVRNSMTKTKYKSHESTDEAEKSIEAESSSKTTDIPRATFTFGDESVPSEAEMQEHLRKLESHKEGKVSESDKKKKQKKESNSKHVEL</sequence>
<evidence type="ECO:0000256" key="2">
    <source>
        <dbReference type="ARBA" id="ARBA00022840"/>
    </source>
</evidence>
<name>A0A0B1P9L0_UNCNE</name>
<dbReference type="InterPro" id="IPR029048">
    <property type="entry name" value="HSP70_C_sf"/>
</dbReference>
<dbReference type="SUPFAM" id="SSF53067">
    <property type="entry name" value="Actin-like ATPase domain"/>
    <property type="match status" value="2"/>
</dbReference>
<comment type="caution">
    <text evidence="6">The sequence shown here is derived from an EMBL/GenBank/DDBJ whole genome shotgun (WGS) entry which is preliminary data.</text>
</comment>
<dbReference type="GO" id="GO:0140662">
    <property type="term" value="F:ATP-dependent protein folding chaperone"/>
    <property type="evidence" value="ECO:0007669"/>
    <property type="project" value="InterPro"/>
</dbReference>
<evidence type="ECO:0000313" key="6">
    <source>
        <dbReference type="EMBL" id="KHJ33651.1"/>
    </source>
</evidence>
<keyword evidence="6" id="KW-0346">Stress response</keyword>
<dbReference type="PRINTS" id="PR00301">
    <property type="entry name" value="HEATSHOCK70"/>
</dbReference>
<keyword evidence="3" id="KW-0143">Chaperone</keyword>
<proteinExistence type="predicted"/>
<evidence type="ECO:0000256" key="3">
    <source>
        <dbReference type="ARBA" id="ARBA00023186"/>
    </source>
</evidence>
<dbReference type="GO" id="GO:0034663">
    <property type="term" value="C:endoplasmic reticulum chaperone complex"/>
    <property type="evidence" value="ECO:0007669"/>
    <property type="project" value="TreeGrafter"/>
</dbReference>
<dbReference type="OrthoDB" id="10262720at2759"/>
<feature type="compositionally biased region" description="Basic and acidic residues" evidence="4">
    <location>
        <begin position="967"/>
        <end position="1002"/>
    </location>
</feature>
<evidence type="ECO:0000313" key="7">
    <source>
        <dbReference type="Proteomes" id="UP000030854"/>
    </source>
</evidence>
<dbReference type="GO" id="GO:0030968">
    <property type="term" value="P:endoplasmic reticulum unfolded protein response"/>
    <property type="evidence" value="ECO:0007669"/>
    <property type="project" value="TreeGrafter"/>
</dbReference>
<dbReference type="STRING" id="52586.A0A0B1P9L0"/>
<evidence type="ECO:0000256" key="1">
    <source>
        <dbReference type="ARBA" id="ARBA00022741"/>
    </source>
</evidence>
<dbReference type="EMBL" id="JNVN01001305">
    <property type="protein sequence ID" value="KHJ33651.1"/>
    <property type="molecule type" value="Genomic_DNA"/>
</dbReference>
<keyword evidence="5" id="KW-0732">Signal</keyword>